<comment type="caution">
    <text evidence="1">The sequence shown here is derived from an EMBL/GenBank/DDBJ whole genome shotgun (WGS) entry which is preliminary data.</text>
</comment>
<dbReference type="SUPFAM" id="SSF53098">
    <property type="entry name" value="Ribonuclease H-like"/>
    <property type="match status" value="1"/>
</dbReference>
<dbReference type="RefSeq" id="WP_188979062.1">
    <property type="nucleotide sequence ID" value="NZ_BMPG01000003.1"/>
</dbReference>
<dbReference type="InterPro" id="IPR036397">
    <property type="entry name" value="RNaseH_sf"/>
</dbReference>
<evidence type="ECO:0000313" key="2">
    <source>
        <dbReference type="Proteomes" id="UP000607197"/>
    </source>
</evidence>
<proteinExistence type="predicted"/>
<accession>A0A830FNE3</accession>
<name>A0A830FNE3_9EURY</name>
<dbReference type="GO" id="GO:0003676">
    <property type="term" value="F:nucleic acid binding"/>
    <property type="evidence" value="ECO:0007669"/>
    <property type="project" value="InterPro"/>
</dbReference>
<reference evidence="1" key="2">
    <citation type="submission" date="2020-09" db="EMBL/GenBank/DDBJ databases">
        <authorList>
            <person name="Sun Q."/>
            <person name="Ohkuma M."/>
        </authorList>
    </citation>
    <scope>NUCLEOTIDE SEQUENCE</scope>
    <source>
        <strain evidence="1">JCM 19596</strain>
    </source>
</reference>
<protein>
    <submittedName>
        <fullName evidence="1">Uncharacterized protein</fullName>
    </submittedName>
</protein>
<reference evidence="1" key="1">
    <citation type="journal article" date="2014" name="Int. J. Syst. Evol. Microbiol.">
        <title>Complete genome sequence of Corynebacterium casei LMG S-19264T (=DSM 44701T), isolated from a smear-ripened cheese.</title>
        <authorList>
            <consortium name="US DOE Joint Genome Institute (JGI-PGF)"/>
            <person name="Walter F."/>
            <person name="Albersmeier A."/>
            <person name="Kalinowski J."/>
            <person name="Ruckert C."/>
        </authorList>
    </citation>
    <scope>NUCLEOTIDE SEQUENCE</scope>
    <source>
        <strain evidence="1">JCM 19596</strain>
    </source>
</reference>
<dbReference type="OrthoDB" id="318070at2157"/>
<dbReference type="AlphaFoldDB" id="A0A830FNE3"/>
<organism evidence="1 2">
    <name type="scientific">Halocalculus aciditolerans</name>
    <dbReference type="NCBI Taxonomy" id="1383812"/>
    <lineage>
        <taxon>Archaea</taxon>
        <taxon>Methanobacteriati</taxon>
        <taxon>Methanobacteriota</taxon>
        <taxon>Stenosarchaea group</taxon>
        <taxon>Halobacteria</taxon>
        <taxon>Halobacteriales</taxon>
        <taxon>Halobacteriaceae</taxon>
        <taxon>Halocalculus</taxon>
    </lineage>
</organism>
<dbReference type="InterPro" id="IPR012337">
    <property type="entry name" value="RNaseH-like_sf"/>
</dbReference>
<evidence type="ECO:0000313" key="1">
    <source>
        <dbReference type="EMBL" id="GGL64386.1"/>
    </source>
</evidence>
<keyword evidence="2" id="KW-1185">Reference proteome</keyword>
<dbReference type="Proteomes" id="UP000607197">
    <property type="component" value="Unassembled WGS sequence"/>
</dbReference>
<sequence length="221" mass="24696">MPLELVAFDIETTGFEVRDEVTVVGFAVPLGVRVFVQTDGRAAPDVEASVRDRVESHVEVSTHESERVLLEAVGAFAAERLVGSDVLLVAFNGELWRSGFDLPFLRTRLSQRDVEWPFREMPYADLFPVVTNRFNTTDEEGESRSDLAGVYETLCDGQYGDLDPFAESGEAVTAYEDGRFTDLVIHNIADVLRTRELGLLAERYCSKSDFKLKSLTPTRHA</sequence>
<gene>
    <name evidence="1" type="ORF">GCM10009039_22830</name>
</gene>
<dbReference type="EMBL" id="BMPG01000003">
    <property type="protein sequence ID" value="GGL64386.1"/>
    <property type="molecule type" value="Genomic_DNA"/>
</dbReference>
<dbReference type="Gene3D" id="3.30.420.10">
    <property type="entry name" value="Ribonuclease H-like superfamily/Ribonuclease H"/>
    <property type="match status" value="1"/>
</dbReference>